<dbReference type="FunFam" id="1.25.40.10:FF:000002">
    <property type="entry name" value="Clathrin heavy chain"/>
    <property type="match status" value="1"/>
</dbReference>
<dbReference type="FunFam" id="1.25.40.730:FF:000001">
    <property type="entry name" value="Clathrin heavy chain"/>
    <property type="match status" value="1"/>
</dbReference>
<evidence type="ECO:0000313" key="11">
    <source>
        <dbReference type="Proteomes" id="UP000335636"/>
    </source>
</evidence>
<comment type="subcellular location">
    <subcellularLocation>
        <location evidence="7">Cytoplasmic vesicle membrane</location>
        <topology evidence="7">Peripheral membrane protein</topology>
        <orientation evidence="7">Cytoplasmic side</orientation>
    </subcellularLocation>
    <subcellularLocation>
        <location evidence="7">Membrane</location>
        <location evidence="7">Coated pit</location>
        <topology evidence="7">Peripheral membrane protein</topology>
        <orientation evidence="7">Cytoplasmic side</orientation>
    </subcellularLocation>
</comment>
<dbReference type="GO" id="GO:0071439">
    <property type="term" value="C:clathrin complex"/>
    <property type="evidence" value="ECO:0007669"/>
    <property type="project" value="InterPro"/>
</dbReference>
<keyword evidence="4 7" id="KW-0168">Coated pit</keyword>
<dbReference type="GO" id="GO:0005198">
    <property type="term" value="F:structural molecule activity"/>
    <property type="evidence" value="ECO:0007669"/>
    <property type="project" value="InterPro"/>
</dbReference>
<dbReference type="PANTHER" id="PTHR10292:SF6">
    <property type="entry name" value="CLATHRIN HEAVY CHAIN 2"/>
    <property type="match status" value="1"/>
</dbReference>
<dbReference type="GO" id="GO:0006886">
    <property type="term" value="P:intracellular protein transport"/>
    <property type="evidence" value="ECO:0007669"/>
    <property type="project" value="UniProtKB-UniRule"/>
</dbReference>
<comment type="function">
    <text evidence="6">Clathrin is the major protein of the polyhedral coat of coated pits and vesicles. Two different adapter protein complexes link the clathrin lattice either to the plasma membrane or to the trans-Golgi network. Acts as a component of the TACC3/ch-TOG/clathrin complex proposed to contribute to stabilization of kinetochore fibers of the mitotic spindle by acting as inter-microtubule bridge. The TACC3/ch-TOG/clathrin complex is required for the maintenance of kinetochore fiber tension. Plays a role in early autophagosome formation. Interaction with DNAJC6 mediates the recruitment of HSPA8 to the clathrin lattice and creates local destabilization of the lattice promoting uncoating.</text>
</comment>
<dbReference type="SUPFAM" id="SSF50989">
    <property type="entry name" value="Clathrin heavy-chain terminal domain"/>
    <property type="match status" value="1"/>
</dbReference>
<dbReference type="GO" id="GO:0006898">
    <property type="term" value="P:receptor-mediated endocytosis"/>
    <property type="evidence" value="ECO:0007669"/>
    <property type="project" value="TreeGrafter"/>
</dbReference>
<dbReference type="FunFam" id="1.25.40.10:FF:000095">
    <property type="entry name" value="Clathrin heavy chain"/>
    <property type="match status" value="1"/>
</dbReference>
<dbReference type="GO" id="GO:0032051">
    <property type="term" value="F:clathrin light chain binding"/>
    <property type="evidence" value="ECO:0007669"/>
    <property type="project" value="InterPro"/>
</dbReference>
<dbReference type="EMBL" id="CABDUW010000763">
    <property type="protein sequence ID" value="VTJ74805.1"/>
    <property type="molecule type" value="Genomic_DNA"/>
</dbReference>
<dbReference type="Gene3D" id="1.25.40.10">
    <property type="entry name" value="Tetratricopeptide repeat domain"/>
    <property type="match status" value="4"/>
</dbReference>
<organism evidence="10 11">
    <name type="scientific">Marmota monax</name>
    <name type="common">Woodchuck</name>
    <dbReference type="NCBI Taxonomy" id="9995"/>
    <lineage>
        <taxon>Eukaryota</taxon>
        <taxon>Metazoa</taxon>
        <taxon>Chordata</taxon>
        <taxon>Craniata</taxon>
        <taxon>Vertebrata</taxon>
        <taxon>Euteleostomi</taxon>
        <taxon>Mammalia</taxon>
        <taxon>Eutheria</taxon>
        <taxon>Euarchontoglires</taxon>
        <taxon>Glires</taxon>
        <taxon>Rodentia</taxon>
        <taxon>Sciuromorpha</taxon>
        <taxon>Sciuridae</taxon>
        <taxon>Xerinae</taxon>
        <taxon>Marmotini</taxon>
        <taxon>Marmota</taxon>
    </lineage>
</organism>
<evidence type="ECO:0000256" key="7">
    <source>
        <dbReference type="PIRNR" id="PIRNR002290"/>
    </source>
</evidence>
<evidence type="ECO:0000256" key="2">
    <source>
        <dbReference type="ARBA" id="ARBA00022737"/>
    </source>
</evidence>
<evidence type="ECO:0000256" key="3">
    <source>
        <dbReference type="ARBA" id="ARBA00023136"/>
    </source>
</evidence>
<evidence type="ECO:0000256" key="5">
    <source>
        <dbReference type="ARBA" id="ARBA00023329"/>
    </source>
</evidence>
<dbReference type="SUPFAM" id="SSF48371">
    <property type="entry name" value="ARM repeat"/>
    <property type="match status" value="6"/>
</dbReference>
<evidence type="ECO:0000256" key="6">
    <source>
        <dbReference type="ARBA" id="ARBA00054777"/>
    </source>
</evidence>
<dbReference type="GO" id="GO:0030130">
    <property type="term" value="C:clathrin coat of trans-Golgi network vesicle"/>
    <property type="evidence" value="ECO:0007669"/>
    <property type="project" value="InterPro"/>
</dbReference>
<dbReference type="InterPro" id="IPR015348">
    <property type="entry name" value="Clathrin_H-chain_linker_core"/>
</dbReference>
<feature type="repeat" description="CHCR" evidence="8">
    <location>
        <begin position="1274"/>
        <end position="1420"/>
    </location>
</feature>
<dbReference type="Pfam" id="PF13838">
    <property type="entry name" value="Clathrin_H_link"/>
    <property type="match status" value="1"/>
</dbReference>
<name>A0A5E4BZ98_MARMO</name>
<evidence type="ECO:0000259" key="9">
    <source>
        <dbReference type="Pfam" id="PF09268"/>
    </source>
</evidence>
<feature type="repeat" description="CHCR" evidence="8">
    <location>
        <begin position="537"/>
        <end position="683"/>
    </location>
</feature>
<feature type="repeat" description="CHCR" evidence="8">
    <location>
        <begin position="686"/>
        <end position="828"/>
    </location>
</feature>
<dbReference type="Pfam" id="PF00637">
    <property type="entry name" value="Clathrin"/>
    <property type="match status" value="7"/>
</dbReference>
<keyword evidence="11" id="KW-1185">Reference proteome</keyword>
<dbReference type="Proteomes" id="UP000335636">
    <property type="component" value="Unassembled WGS sequence"/>
</dbReference>
<evidence type="ECO:0000256" key="8">
    <source>
        <dbReference type="PROSITE-ProRule" id="PRU01006"/>
    </source>
</evidence>
<accession>A0A5E4BZ98</accession>
<gene>
    <name evidence="10" type="ORF">MONAX_5E040788</name>
</gene>
<keyword evidence="2" id="KW-0677">Repeat</keyword>
<dbReference type="InterPro" id="IPR000547">
    <property type="entry name" value="Clathrin_H-chain/VPS_repeat"/>
</dbReference>
<proteinExistence type="inferred from homology"/>
<dbReference type="Pfam" id="PF01394">
    <property type="entry name" value="Clathrin_propel"/>
    <property type="match status" value="5"/>
</dbReference>
<dbReference type="SMART" id="SM00299">
    <property type="entry name" value="CLH"/>
    <property type="match status" value="7"/>
</dbReference>
<dbReference type="Gene3D" id="2.130.10.110">
    <property type="entry name" value="Clathrin heavy-chain terminal domain"/>
    <property type="match status" value="1"/>
</dbReference>
<dbReference type="FunFam" id="1.25.40.10:FF:000007">
    <property type="entry name" value="Clathrin heavy chain"/>
    <property type="match status" value="1"/>
</dbReference>
<dbReference type="InterPro" id="IPR011990">
    <property type="entry name" value="TPR-like_helical_dom_sf"/>
</dbReference>
<evidence type="ECO:0000256" key="4">
    <source>
        <dbReference type="ARBA" id="ARBA00023176"/>
    </source>
</evidence>
<dbReference type="GO" id="GO:0045334">
    <property type="term" value="C:clathrin-coated endocytic vesicle"/>
    <property type="evidence" value="ECO:0007669"/>
    <property type="project" value="TreeGrafter"/>
</dbReference>
<evidence type="ECO:0000313" key="10">
    <source>
        <dbReference type="EMBL" id="VTJ74805.1"/>
    </source>
</evidence>
<sequence length="1667" mass="190090">MAQILPIRFQEHFQLQNLGINPANIGFSTLTMESDKFICVREKVGEQAQVVIIDMNDPMAPIRRPISAESAIMNPASKVIALKAGKTLQIFNIGLKSKMKSHTMAEEVLFWKWISVNTIALVTETMVYHWNMEGDSQPMKMFDRHASLAGCQMIHYRTDEYQKWLLLIGISAQQNRVVGAMQLYSVERKVSQPIEGHAAAFAEFKIEGNTKPVTLFCFAVRSSTGGKLHIIEVGQPAAGNQPFVKKAVDVFFPPEAQTDFPVAMQIGAKHGVIYLITKYGYLHMYDLESAVCIYMNRISADTIFVTVPHELTSGIIGVNKKGQVLSVCVEEENIVSYATNVLQNPDLGLRLAVRSNLPGAEELYVRKFSTFFAQGNYAEAAKVAASAPKGILRTCDTVQKFQSIPAQPGQASPLLQYFGILLDQGQLSKLESLELCRLVLQQGRKQLLEKWLKEDKLECSEELGDLVKTAEPILALSVYLRANVPSKVIQCFAETGQFQKIVLYSKKVGYIPDWISLLRSVMRISPEQGLQFSQMLVQDEEPLANINQIVDIFMENSLIQQCTSFLLDILKNDHPAEGHLQTQLLEMNLIHAPQVADAILGNQMFTHYDQIHIAQLCEKAGLLQRALEHYSDINDIKRAVVHTHLLNPEWLANFFGSLSVEDSMECLHAMLSANIRQNLQLCVQVASKYHEQLGTQSLVELFESFKSYEGLFYFLGSIVNFSQDPDVHLKYIQAACKTGQIKEVERICRESSYYYPDRVKNFLKEAKLTDQLPLIIVCDRFDFVHDLVLYLYHNNLQKYIEIYVQKVNPSRLPAVVGGLLDVDCSEEVIKNLIMVVRGQFSTDELVAEVEKRNRLKLLLPWLESRIHESCEEPATHNALAKIYIDSNNSPERFLRENAYYDSSVVGQYCEKRDPHLACIAYERGQCDLELIQVCNENSLFKSEARYLVRRKDPELWTRVLAETNPSRRHLIDQVVQTALSETQDPEEVSVTVKAFMTADLPNELIELLEKIVLDNSVFSEHRNLQNLLILTAIKADRTRVMEYISRLNNYDAADIASIAISSVLYEEAFTIFYKFGVNASAIQVLIENIGNLDRAYEFAEKCNEPAVWSQLAQAQLQKDLVKEAIDSYIRADDPTSYLEVVQAATKSNNWEDLVKFLQMARKNSRASYIETELIFALAKTSRLSELEDCINAPNNANIQQVGDRCYEEGMYEAAKLLYNNISNFARLASTLVHLGEYQAAVDSSHKANSTETWKEVCFACVDGQEFRLAQLCSLHIIIHADELEELIYYYQDRGYFEELMSLLEAALGLERAHMGMFTELAILYSKFKPQKMPEHLELFWSRVNIPKVLKAAEQAHLWAELVFLYDKYEEYDNAVLTMMSHPTESWKEGQFKDFIAKVANIELYYKALQFYLDYKPLLINDLLLVLSPRLDHTRTVSFFSKAGQLPLVKPYLCSVQNHNNKNVNEALNHLLTEEEDYQGLRASIYAYDNFDNISLAQRLEKHQMIEFRRIAAYLYKGNNRWAQSVELCKKDHLYKDAMQHASESRDPELAEKLLQWFLEEGKWECFAASLFTCYDLLHPDVVLELAWRHNLMDFAIPYFIQVMREFLNKVDKLDALESLHKHEEHVGEPAPLVFGQQLTLTVSSAGFPYGYAAAPTFTQPPVFSFSV</sequence>
<dbReference type="PROSITE" id="PS50236">
    <property type="entry name" value="CHCR"/>
    <property type="match status" value="7"/>
</dbReference>
<dbReference type="PANTHER" id="PTHR10292">
    <property type="entry name" value="CLATHRIN HEAVY CHAIN RELATED"/>
    <property type="match status" value="1"/>
</dbReference>
<dbReference type="GO" id="GO:0070062">
    <property type="term" value="C:extracellular exosome"/>
    <property type="evidence" value="ECO:0007669"/>
    <property type="project" value="TreeGrafter"/>
</dbReference>
<comment type="caution">
    <text evidence="10">The sequence shown here is derived from an EMBL/GenBank/DDBJ whole genome shotgun (WGS) entry which is preliminary data.</text>
</comment>
<dbReference type="InterPro" id="IPR055358">
    <property type="entry name" value="CHCR"/>
</dbReference>
<evidence type="ECO:0000256" key="1">
    <source>
        <dbReference type="ARBA" id="ARBA00009535"/>
    </source>
</evidence>
<dbReference type="PIRSF" id="PIRSF002290">
    <property type="entry name" value="Clathrin_H_chain"/>
    <property type="match status" value="1"/>
</dbReference>
<feature type="repeat" description="CHCR" evidence="8">
    <location>
        <begin position="833"/>
        <end position="972"/>
    </location>
</feature>
<dbReference type="FunFam" id="1.25.40.10:FF:000001">
    <property type="entry name" value="Clathrin heavy chain"/>
    <property type="match status" value="1"/>
</dbReference>
<dbReference type="FunFam" id="2.130.10.110:FF:000001">
    <property type="entry name" value="Clathrin heavy chain"/>
    <property type="match status" value="1"/>
</dbReference>
<feature type="domain" description="Clathrin heavy chain linker core motif" evidence="9">
    <location>
        <begin position="331"/>
        <end position="354"/>
    </location>
</feature>
<dbReference type="GO" id="GO:0030132">
    <property type="term" value="C:clathrin coat of coated pit"/>
    <property type="evidence" value="ECO:0007669"/>
    <property type="project" value="InterPro"/>
</dbReference>
<keyword evidence="3 7" id="KW-0472">Membrane</keyword>
<dbReference type="Gene3D" id="1.25.40.730">
    <property type="match status" value="1"/>
</dbReference>
<dbReference type="InterPro" id="IPR016024">
    <property type="entry name" value="ARM-type_fold"/>
</dbReference>
<feature type="repeat" description="CHCR" evidence="8">
    <location>
        <begin position="1128"/>
        <end position="1269"/>
    </location>
</feature>
<comment type="similarity">
    <text evidence="1 7">Belongs to the clathrin heavy chain family.</text>
</comment>
<feature type="repeat" description="CHCR" evidence="8">
    <location>
        <begin position="1423"/>
        <end position="1566"/>
    </location>
</feature>
<protein>
    <recommendedName>
        <fullName evidence="7">Clathrin heavy chain</fullName>
    </recommendedName>
</protein>
<reference evidence="10" key="1">
    <citation type="submission" date="2019-04" db="EMBL/GenBank/DDBJ databases">
        <authorList>
            <person name="Alioto T."/>
            <person name="Alioto T."/>
        </authorList>
    </citation>
    <scope>NUCLEOTIDE SEQUENCE [LARGE SCALE GENOMIC DNA]</scope>
</reference>
<dbReference type="InterPro" id="IPR016341">
    <property type="entry name" value="Clathrin_heavy_chain"/>
</dbReference>
<feature type="repeat" description="CHCR" evidence="8">
    <location>
        <begin position="979"/>
        <end position="1124"/>
    </location>
</feature>
<dbReference type="InterPro" id="IPR022365">
    <property type="entry name" value="Clathrin_H-chain_propeller_rpt"/>
</dbReference>
<dbReference type="InterPro" id="IPR016025">
    <property type="entry name" value="Clathrin_H-chain_N"/>
</dbReference>
<dbReference type="Pfam" id="PF09268">
    <property type="entry name" value="Clathrin-link"/>
    <property type="match status" value="1"/>
</dbReference>
<keyword evidence="5 7" id="KW-0968">Cytoplasmic vesicle</keyword>